<evidence type="ECO:0000313" key="3">
    <source>
        <dbReference type="Proteomes" id="UP000306630"/>
    </source>
</evidence>
<dbReference type="Pfam" id="PF11888">
    <property type="entry name" value="DUF3408"/>
    <property type="match status" value="1"/>
</dbReference>
<evidence type="ECO:0000256" key="1">
    <source>
        <dbReference type="SAM" id="MobiDB-lite"/>
    </source>
</evidence>
<feature type="region of interest" description="Disordered" evidence="1">
    <location>
        <begin position="20"/>
        <end position="63"/>
    </location>
</feature>
<dbReference type="InterPro" id="IPR021823">
    <property type="entry name" value="DUF3408"/>
</dbReference>
<dbReference type="Proteomes" id="UP000306630">
    <property type="component" value="Unassembled WGS sequence"/>
</dbReference>
<protein>
    <submittedName>
        <fullName evidence="2">DUF3408 domain-containing protein</fullName>
    </submittedName>
</protein>
<organism evidence="2 3">
    <name type="scientific">Muribaculum intestinale</name>
    <dbReference type="NCBI Taxonomy" id="1796646"/>
    <lineage>
        <taxon>Bacteria</taxon>
        <taxon>Pseudomonadati</taxon>
        <taxon>Bacteroidota</taxon>
        <taxon>Bacteroidia</taxon>
        <taxon>Bacteroidales</taxon>
        <taxon>Muribaculaceae</taxon>
        <taxon>Muribaculum</taxon>
    </lineage>
</organism>
<dbReference type="RefSeq" id="WP_135993994.1">
    <property type="nucleotide sequence ID" value="NZ_SRYD01000091.1"/>
</dbReference>
<proteinExistence type="predicted"/>
<sequence>MAKREECHFDSDNFIESVREDAVPGYHTANDSVNTAPPESDKPPKKETKKAEVADEPPEMMNDWFDPDEIDAIEKYQSLNMTDSEIEFIKDFIVNNNFRQVTQKGRQVMIRERHRKRIKAILEMLGEDANMATYIDNVLTEHFKHYYKIIMGIAKKCPPKL</sequence>
<dbReference type="AlphaFoldDB" id="A0A4S2FI55"/>
<feature type="compositionally biased region" description="Basic and acidic residues" evidence="1">
    <location>
        <begin position="39"/>
        <end position="53"/>
    </location>
</feature>
<gene>
    <name evidence="2" type="ORF">E5333_14785</name>
</gene>
<accession>A0A4S2FI55</accession>
<name>A0A4S2FI55_9BACT</name>
<evidence type="ECO:0000313" key="2">
    <source>
        <dbReference type="EMBL" id="TGY68553.1"/>
    </source>
</evidence>
<comment type="caution">
    <text evidence="2">The sequence shown here is derived from an EMBL/GenBank/DDBJ whole genome shotgun (WGS) entry which is preliminary data.</text>
</comment>
<dbReference type="EMBL" id="SRYD01000091">
    <property type="protein sequence ID" value="TGY68553.1"/>
    <property type="molecule type" value="Genomic_DNA"/>
</dbReference>
<reference evidence="2 3" key="1">
    <citation type="submission" date="2019-04" db="EMBL/GenBank/DDBJ databases">
        <title>Microbes associate with the intestines of laboratory mice.</title>
        <authorList>
            <person name="Navarre W."/>
            <person name="Wong E."/>
            <person name="Huang K."/>
            <person name="Tropini C."/>
            <person name="Ng K."/>
            <person name="Yu B."/>
        </authorList>
    </citation>
    <scope>NUCLEOTIDE SEQUENCE [LARGE SCALE GENOMIC DNA]</scope>
    <source>
        <strain evidence="2 3">NM06_A21</strain>
    </source>
</reference>